<dbReference type="SMART" id="SM01234">
    <property type="entry name" value="Haemolytic"/>
    <property type="match status" value="1"/>
</dbReference>
<dbReference type="AlphaFoldDB" id="A0AAD0SHQ3"/>
<reference evidence="1 2" key="1">
    <citation type="submission" date="2017-08" db="EMBL/GenBank/DDBJ databases">
        <title>Comparative genomics of bacteria isolated from necrotic lesions of AOD affected trees.</title>
        <authorList>
            <person name="Doonan J."/>
            <person name="Denman S."/>
            <person name="McDonald J.E."/>
        </authorList>
    </citation>
    <scope>NUCLEOTIDE SEQUENCE [LARGE SCALE GENOMIC DNA]</scope>
    <source>
        <strain evidence="1 2">477</strain>
    </source>
</reference>
<dbReference type="RefSeq" id="WP_094118513.1">
    <property type="nucleotide sequence ID" value="NZ_CP023009.1"/>
</dbReference>
<name>A0AAD0SHQ3_9GAMM</name>
<proteinExistence type="predicted"/>
<dbReference type="KEGG" id="lbq:CKQ53_13490"/>
<dbReference type="NCBIfam" id="TIGR00278">
    <property type="entry name" value="membrane protein insertion efficiency factor YidD"/>
    <property type="match status" value="1"/>
</dbReference>
<protein>
    <submittedName>
        <fullName evidence="1">Membrane protein insertion efficiency factor YidD</fullName>
    </submittedName>
</protein>
<evidence type="ECO:0000313" key="1">
    <source>
        <dbReference type="EMBL" id="AXW87883.1"/>
    </source>
</evidence>
<dbReference type="EMBL" id="CP023009">
    <property type="protein sequence ID" value="AXW87883.1"/>
    <property type="molecule type" value="Genomic_DNA"/>
</dbReference>
<dbReference type="InterPro" id="IPR002696">
    <property type="entry name" value="Membr_insert_effic_factor_YidD"/>
</dbReference>
<gene>
    <name evidence="1" type="ORF">CKQ53_13490</name>
</gene>
<dbReference type="PANTHER" id="PTHR33383">
    <property type="entry name" value="MEMBRANE PROTEIN INSERTION EFFICIENCY FACTOR-RELATED"/>
    <property type="match status" value="1"/>
</dbReference>
<accession>A0AAD0SHQ3</accession>
<dbReference type="PANTHER" id="PTHR33383:SF1">
    <property type="entry name" value="MEMBRANE PROTEIN INSERTION EFFICIENCY FACTOR-RELATED"/>
    <property type="match status" value="1"/>
</dbReference>
<dbReference type="Pfam" id="PF01809">
    <property type="entry name" value="YidD"/>
    <property type="match status" value="1"/>
</dbReference>
<dbReference type="Proteomes" id="UP000263881">
    <property type="component" value="Chromosome"/>
</dbReference>
<organism evidence="1 2">
    <name type="scientific">Lonsdalea britannica</name>
    <dbReference type="NCBI Taxonomy" id="1082704"/>
    <lineage>
        <taxon>Bacteria</taxon>
        <taxon>Pseudomonadati</taxon>
        <taxon>Pseudomonadota</taxon>
        <taxon>Gammaproteobacteria</taxon>
        <taxon>Enterobacterales</taxon>
        <taxon>Pectobacteriaceae</taxon>
        <taxon>Lonsdalea</taxon>
    </lineage>
</organism>
<keyword evidence="2" id="KW-1185">Reference proteome</keyword>
<evidence type="ECO:0000313" key="2">
    <source>
        <dbReference type="Proteomes" id="UP000263881"/>
    </source>
</evidence>
<sequence>MKLRGLSLRLILLYRRFAPAKVRDRCRFHPSCSAYALISIRRFGTIAGWKLAIARLLRCQPPNGGIDYPPQVPPTE</sequence>